<comment type="caution">
    <text evidence="1">The sequence shown here is derived from an EMBL/GenBank/DDBJ whole genome shotgun (WGS) entry which is preliminary data.</text>
</comment>
<name>A0A2T1DA85_9CYAN</name>
<proteinExistence type="predicted"/>
<accession>A0A2T1DA85</accession>
<reference evidence="1 2" key="1">
    <citation type="submission" date="2018-02" db="EMBL/GenBank/DDBJ databases">
        <authorList>
            <person name="Cohen D.B."/>
            <person name="Kent A.D."/>
        </authorList>
    </citation>
    <scope>NUCLEOTIDE SEQUENCE [LARGE SCALE GENOMIC DNA]</scope>
    <source>
        <strain evidence="1 2">ULC007</strain>
    </source>
</reference>
<organism evidence="1 2">
    <name type="scientific">Phormidesmis priestleyi ULC007</name>
    <dbReference type="NCBI Taxonomy" id="1920490"/>
    <lineage>
        <taxon>Bacteria</taxon>
        <taxon>Bacillati</taxon>
        <taxon>Cyanobacteriota</taxon>
        <taxon>Cyanophyceae</taxon>
        <taxon>Leptolyngbyales</taxon>
        <taxon>Leptolyngbyaceae</taxon>
        <taxon>Phormidesmis</taxon>
    </lineage>
</organism>
<dbReference type="RefSeq" id="WP_073074248.1">
    <property type="nucleotide sequence ID" value="NZ_MPPI01000032.1"/>
</dbReference>
<dbReference type="STRING" id="1920490.GCA_001895925_01826"/>
<dbReference type="OrthoDB" id="574553at2"/>
<gene>
    <name evidence="1" type="ORF">C7B65_18560</name>
</gene>
<keyword evidence="2" id="KW-1185">Reference proteome</keyword>
<evidence type="ECO:0008006" key="3">
    <source>
        <dbReference type="Google" id="ProtNLM"/>
    </source>
</evidence>
<reference evidence="1 2" key="2">
    <citation type="submission" date="2018-03" db="EMBL/GenBank/DDBJ databases">
        <title>The ancient ancestry and fast evolution of plastids.</title>
        <authorList>
            <person name="Moore K.R."/>
            <person name="Magnabosco C."/>
            <person name="Momper L."/>
            <person name="Gold D.A."/>
            <person name="Bosak T."/>
            <person name="Fournier G.P."/>
        </authorList>
    </citation>
    <scope>NUCLEOTIDE SEQUENCE [LARGE SCALE GENOMIC DNA]</scope>
    <source>
        <strain evidence="1 2">ULC007</strain>
    </source>
</reference>
<evidence type="ECO:0000313" key="1">
    <source>
        <dbReference type="EMBL" id="PSB17430.1"/>
    </source>
</evidence>
<evidence type="ECO:0000313" key="2">
    <source>
        <dbReference type="Proteomes" id="UP000238634"/>
    </source>
</evidence>
<dbReference type="Proteomes" id="UP000238634">
    <property type="component" value="Unassembled WGS sequence"/>
</dbReference>
<dbReference type="AlphaFoldDB" id="A0A2T1DA85"/>
<protein>
    <recommendedName>
        <fullName evidence="3">DUF2281 domain-containing protein</fullName>
    </recommendedName>
</protein>
<dbReference type="EMBL" id="PVWG01000028">
    <property type="protein sequence ID" value="PSB17430.1"/>
    <property type="molecule type" value="Genomic_DNA"/>
</dbReference>
<sequence length="80" mass="9082">MESAQETINLLQEAEKRLRQLSPERLRVASDFLAYLEDREVNEATQELLNISGLEAAFLEAVQEADVGEVVSFDSIRRDD</sequence>